<feature type="binding site" evidence="17">
    <location>
        <position position="173"/>
    </location>
    <ligand>
        <name>NADP(+)</name>
        <dbReference type="ChEBI" id="CHEBI:58349"/>
    </ligand>
</feature>
<keyword evidence="7 15" id="KW-0479">Metal-binding</keyword>
<dbReference type="InterPro" id="IPR024072">
    <property type="entry name" value="DHFR-like_dom_sf"/>
</dbReference>
<evidence type="ECO:0000256" key="1">
    <source>
        <dbReference type="ARBA" id="ARBA00002151"/>
    </source>
</evidence>
<feature type="binding site" evidence="17">
    <location>
        <position position="157"/>
    </location>
    <ligand>
        <name>NADP(+)</name>
        <dbReference type="ChEBI" id="CHEBI:58349"/>
    </ligand>
</feature>
<dbReference type="InterPro" id="IPR011549">
    <property type="entry name" value="RibD_C"/>
</dbReference>
<proteinExistence type="inferred from homology"/>
<dbReference type="SUPFAM" id="SSF53927">
    <property type="entry name" value="Cytidine deaminase-like"/>
    <property type="match status" value="1"/>
</dbReference>
<evidence type="ECO:0000256" key="5">
    <source>
        <dbReference type="ARBA" id="ARBA00007417"/>
    </source>
</evidence>
<dbReference type="Proteomes" id="UP000177876">
    <property type="component" value="Unassembled WGS sequence"/>
</dbReference>
<keyword evidence="8 15" id="KW-0378">Hydrolase</keyword>
<comment type="catalytic activity">
    <reaction evidence="14 15">
        <text>2,5-diamino-6-hydroxy-4-(5-phosphoribosylamino)-pyrimidine + H2O + H(+) = 5-amino-6-(5-phospho-D-ribosylamino)uracil + NH4(+)</text>
        <dbReference type="Rhea" id="RHEA:21868"/>
        <dbReference type="ChEBI" id="CHEBI:15377"/>
        <dbReference type="ChEBI" id="CHEBI:15378"/>
        <dbReference type="ChEBI" id="CHEBI:28938"/>
        <dbReference type="ChEBI" id="CHEBI:58453"/>
        <dbReference type="ChEBI" id="CHEBI:58614"/>
        <dbReference type="EC" id="3.5.4.26"/>
    </reaction>
</comment>
<feature type="binding site" evidence="17">
    <location>
        <position position="207"/>
    </location>
    <ligand>
        <name>substrate</name>
    </ligand>
</feature>
<feature type="binding site" evidence="17">
    <location>
        <position position="227"/>
    </location>
    <ligand>
        <name>NADP(+)</name>
        <dbReference type="ChEBI" id="CHEBI:58349"/>
    </ligand>
</feature>
<evidence type="ECO:0000313" key="20">
    <source>
        <dbReference type="EMBL" id="OFW56021.1"/>
    </source>
</evidence>
<evidence type="ECO:0000256" key="4">
    <source>
        <dbReference type="ARBA" id="ARBA00005259"/>
    </source>
</evidence>
<dbReference type="InterPro" id="IPR004794">
    <property type="entry name" value="Eubact_RibD"/>
</dbReference>
<accession>A0A1F2WGS2</accession>
<dbReference type="PROSITE" id="PS51747">
    <property type="entry name" value="CYT_DCMP_DEAMINASES_2"/>
    <property type="match status" value="1"/>
</dbReference>
<feature type="binding site" evidence="18">
    <location>
        <position position="87"/>
    </location>
    <ligand>
        <name>Zn(2+)</name>
        <dbReference type="ChEBI" id="CHEBI:29105"/>
        <note>catalytic</note>
    </ligand>
</feature>
<comment type="caution">
    <text evidence="20">The sequence shown here is derived from an EMBL/GenBank/DDBJ whole genome shotgun (WGS) entry which is preliminary data.</text>
</comment>
<dbReference type="STRING" id="1797197.A2Y75_04750"/>
<evidence type="ECO:0000313" key="21">
    <source>
        <dbReference type="Proteomes" id="UP000177876"/>
    </source>
</evidence>
<comment type="similarity">
    <text evidence="5 15">In the C-terminal section; belongs to the HTP reductase family.</text>
</comment>
<name>A0A1F2WGS2_9ACTN</name>
<evidence type="ECO:0000256" key="8">
    <source>
        <dbReference type="ARBA" id="ARBA00022801"/>
    </source>
</evidence>
<dbReference type="Gene3D" id="3.40.140.10">
    <property type="entry name" value="Cytidine Deaminase, domain 2"/>
    <property type="match status" value="1"/>
</dbReference>
<dbReference type="GO" id="GO:0008835">
    <property type="term" value="F:diaminohydroxyphosphoribosylaminopyrimidine deaminase activity"/>
    <property type="evidence" value="ECO:0007669"/>
    <property type="project" value="UniProtKB-EC"/>
</dbReference>
<feature type="binding site" evidence="18">
    <location>
        <position position="78"/>
    </location>
    <ligand>
        <name>Zn(2+)</name>
        <dbReference type="ChEBI" id="CHEBI:29105"/>
        <note>catalytic</note>
    </ligand>
</feature>
<dbReference type="PANTHER" id="PTHR38011:SF7">
    <property type="entry name" value="2,5-DIAMINO-6-RIBOSYLAMINO-4(3H)-PYRIMIDINONE 5'-PHOSPHATE REDUCTASE"/>
    <property type="match status" value="1"/>
</dbReference>
<dbReference type="InterPro" id="IPR002125">
    <property type="entry name" value="CMP_dCMP_dom"/>
</dbReference>
<dbReference type="GO" id="GO:0009231">
    <property type="term" value="P:riboflavin biosynthetic process"/>
    <property type="evidence" value="ECO:0007669"/>
    <property type="project" value="UniProtKB-UniPathway"/>
</dbReference>
<evidence type="ECO:0000256" key="14">
    <source>
        <dbReference type="ARBA" id="ARBA00049886"/>
    </source>
</evidence>
<dbReference type="Pfam" id="PF00383">
    <property type="entry name" value="dCMP_cyt_deam_1"/>
    <property type="match status" value="1"/>
</dbReference>
<dbReference type="InterPro" id="IPR050765">
    <property type="entry name" value="Riboflavin_Biosynth_HTPR"/>
</dbReference>
<keyword evidence="9 15" id="KW-0862">Zinc</keyword>
<evidence type="ECO:0000256" key="13">
    <source>
        <dbReference type="ARBA" id="ARBA00049861"/>
    </source>
</evidence>
<dbReference type="InterPro" id="IPR016193">
    <property type="entry name" value="Cytidine_deaminase-like"/>
</dbReference>
<feature type="binding site" evidence="18">
    <location>
        <position position="53"/>
    </location>
    <ligand>
        <name>Zn(2+)</name>
        <dbReference type="ChEBI" id="CHEBI:29105"/>
        <note>catalytic</note>
    </ligand>
</feature>
<feature type="binding site" evidence="17">
    <location>
        <position position="199"/>
    </location>
    <ligand>
        <name>NADP(+)</name>
        <dbReference type="ChEBI" id="CHEBI:58349"/>
    </ligand>
</feature>
<dbReference type="UniPathway" id="UPA00275">
    <property type="reaction ID" value="UER00401"/>
</dbReference>
<dbReference type="PANTHER" id="PTHR38011">
    <property type="entry name" value="DIHYDROFOLATE REDUCTASE FAMILY PROTEIN (AFU_ORTHOLOGUE AFUA_8G06820)"/>
    <property type="match status" value="1"/>
</dbReference>
<feature type="domain" description="CMP/dCMP-type deaminase" evidence="19">
    <location>
        <begin position="4"/>
        <end position="126"/>
    </location>
</feature>
<evidence type="ECO:0000256" key="7">
    <source>
        <dbReference type="ARBA" id="ARBA00022723"/>
    </source>
</evidence>
<evidence type="ECO:0000256" key="12">
    <source>
        <dbReference type="ARBA" id="ARBA00023268"/>
    </source>
</evidence>
<protein>
    <recommendedName>
        <fullName evidence="15">Riboflavin biosynthesis protein RibD</fullName>
    </recommendedName>
    <domain>
        <recommendedName>
            <fullName evidence="15">Diaminohydroxyphosphoribosylaminopyrimidine deaminase</fullName>
            <shortName evidence="15">DRAP deaminase</shortName>
            <ecNumber evidence="15">3.5.4.26</ecNumber>
        </recommendedName>
        <alternativeName>
            <fullName evidence="15">Riboflavin-specific deaminase</fullName>
        </alternativeName>
    </domain>
    <domain>
        <recommendedName>
            <fullName evidence="15">5-amino-6-(5-phosphoribosylamino)uracil reductase</fullName>
            <ecNumber evidence="15">1.1.1.193</ecNumber>
        </recommendedName>
        <alternativeName>
            <fullName evidence="15">HTP reductase</fullName>
        </alternativeName>
    </domain>
</protein>
<evidence type="ECO:0000256" key="15">
    <source>
        <dbReference type="PIRNR" id="PIRNR006769"/>
    </source>
</evidence>
<evidence type="ECO:0000256" key="2">
    <source>
        <dbReference type="ARBA" id="ARBA00004882"/>
    </source>
</evidence>
<dbReference type="GO" id="GO:0008703">
    <property type="term" value="F:5-amino-6-(5-phosphoribosylamino)uracil reductase activity"/>
    <property type="evidence" value="ECO:0007669"/>
    <property type="project" value="UniProtKB-EC"/>
</dbReference>
<evidence type="ECO:0000256" key="9">
    <source>
        <dbReference type="ARBA" id="ARBA00022833"/>
    </source>
</evidence>
<dbReference type="GO" id="GO:0008270">
    <property type="term" value="F:zinc ion binding"/>
    <property type="evidence" value="ECO:0007669"/>
    <property type="project" value="InterPro"/>
</dbReference>
<dbReference type="NCBIfam" id="TIGR00227">
    <property type="entry name" value="ribD_Cterm"/>
    <property type="match status" value="1"/>
</dbReference>
<feature type="active site" description="Proton donor" evidence="16">
    <location>
        <position position="55"/>
    </location>
</feature>
<feature type="binding site" evidence="17">
    <location>
        <position position="171"/>
    </location>
    <ligand>
        <name>substrate</name>
    </ligand>
</feature>
<feature type="binding site" evidence="17">
    <location>
        <position position="298"/>
    </location>
    <ligand>
        <name>substrate</name>
    </ligand>
</feature>
<keyword evidence="6 15" id="KW-0686">Riboflavin biosynthesis</keyword>
<comment type="function">
    <text evidence="1 15">Converts 2,5-diamino-6-(ribosylamino)-4(3h)-pyrimidinone 5'-phosphate into 5-amino-6-(ribosylamino)-2,4(1h,3h)-pyrimidinedione 5'-phosphate.</text>
</comment>
<dbReference type="EMBL" id="MELK01000050">
    <property type="protein sequence ID" value="OFW56021.1"/>
    <property type="molecule type" value="Genomic_DNA"/>
</dbReference>
<evidence type="ECO:0000256" key="17">
    <source>
        <dbReference type="PIRSR" id="PIRSR006769-2"/>
    </source>
</evidence>
<sequence>MIGNSDLKHMKKALRLAAKGSGMTHPNPMVGAVLVKNGKVVGQGYHKGPGMPHAEVEAIREAADEAKGADLYVTLEPCNHQGRTPPCTQAILDCGVKKVVMAAPDPNPGVKGGGRERLVQAGLAVEAGLLEEEARRLNAAYEKYVSTGTPLVTVKAAITADGKVAARGGASRWITGEEARRFAHKMRREADAVMVGVGTVASDDPELTVRNVRMNGARPPKRIVVDSKLSIGLDSRLAQGGNPTVMMAVASGYDREKAEFLRRRDVEILQAGEKEGRVDLKELLAQLARREVVHLLVEGGPTLTSALFAEGLVDRLMLFIAPKAFGDEQAPSWSRGRTVMDPSQAIRFEWEDVRRLGEDILLRARISEW</sequence>
<dbReference type="Pfam" id="PF01872">
    <property type="entry name" value="RibD_C"/>
    <property type="match status" value="1"/>
</dbReference>
<comment type="similarity">
    <text evidence="4 15">In the N-terminal section; belongs to the cytidine and deoxycytidylate deaminase family.</text>
</comment>
<organism evidence="20 21">
    <name type="scientific">Candidatus Solincola sediminis</name>
    <dbReference type="NCBI Taxonomy" id="1797199"/>
    <lineage>
        <taxon>Bacteria</taxon>
        <taxon>Bacillati</taxon>
        <taxon>Actinomycetota</taxon>
        <taxon>Candidatus Geothermincolia</taxon>
        <taxon>Candidatus Geothermincolales</taxon>
        <taxon>Candidatus Geothermincolaceae</taxon>
        <taxon>Candidatus Solincola</taxon>
    </lineage>
</organism>
<dbReference type="NCBIfam" id="TIGR00326">
    <property type="entry name" value="eubact_ribD"/>
    <property type="match status" value="1"/>
</dbReference>
<dbReference type="InterPro" id="IPR016192">
    <property type="entry name" value="APOBEC/CMP_deaminase_Zn-bd"/>
</dbReference>
<evidence type="ECO:0000256" key="10">
    <source>
        <dbReference type="ARBA" id="ARBA00022857"/>
    </source>
</evidence>
<feature type="binding site" evidence="17">
    <location>
        <position position="203"/>
    </location>
    <ligand>
        <name>substrate</name>
    </ligand>
</feature>
<feature type="binding site" evidence="17">
    <location>
        <position position="210"/>
    </location>
    <ligand>
        <name>substrate</name>
    </ligand>
</feature>
<dbReference type="EC" id="1.1.1.193" evidence="15"/>
<comment type="catalytic activity">
    <reaction evidence="13 15">
        <text>5-amino-6-(5-phospho-D-ribitylamino)uracil + NADP(+) = 5-amino-6-(5-phospho-D-ribosylamino)uracil + NADPH + H(+)</text>
        <dbReference type="Rhea" id="RHEA:17845"/>
        <dbReference type="ChEBI" id="CHEBI:15378"/>
        <dbReference type="ChEBI" id="CHEBI:57783"/>
        <dbReference type="ChEBI" id="CHEBI:58349"/>
        <dbReference type="ChEBI" id="CHEBI:58421"/>
        <dbReference type="ChEBI" id="CHEBI:58453"/>
        <dbReference type="EC" id="1.1.1.193"/>
    </reaction>
</comment>
<comment type="pathway">
    <text evidence="2 15">Cofactor biosynthesis; riboflavin biosynthesis; 5-amino-6-(D-ribitylamino)uracil from GTP: step 2/4.</text>
</comment>
<dbReference type="CDD" id="cd01284">
    <property type="entry name" value="Riboflavin_deaminase-reductase"/>
    <property type="match status" value="1"/>
</dbReference>
<dbReference type="PIRSF" id="PIRSF006769">
    <property type="entry name" value="RibD"/>
    <property type="match status" value="1"/>
</dbReference>
<dbReference type="PROSITE" id="PS00903">
    <property type="entry name" value="CYT_DCMP_DEAMINASES_1"/>
    <property type="match status" value="1"/>
</dbReference>
<evidence type="ECO:0000259" key="19">
    <source>
        <dbReference type="PROSITE" id="PS51747"/>
    </source>
</evidence>
<comment type="cofactor">
    <cofactor evidence="15 18">
        <name>Zn(2+)</name>
        <dbReference type="ChEBI" id="CHEBI:29105"/>
    </cofactor>
    <text evidence="15 18">Binds 1 zinc ion.</text>
</comment>
<gene>
    <name evidence="20" type="ORF">A2Y75_04750</name>
</gene>
<feature type="binding site" evidence="17">
    <location>
        <position position="187"/>
    </location>
    <ligand>
        <name>substrate</name>
    </ligand>
</feature>
<dbReference type="AlphaFoldDB" id="A0A1F2WGS2"/>
<dbReference type="FunFam" id="3.40.140.10:FF:000025">
    <property type="entry name" value="Riboflavin biosynthesis protein RibD"/>
    <property type="match status" value="1"/>
</dbReference>
<comment type="pathway">
    <text evidence="3 15">Cofactor biosynthesis; riboflavin biosynthesis; 5-amino-6-(D-ribitylamino)uracil from GTP: step 3/4.</text>
</comment>
<evidence type="ECO:0000256" key="3">
    <source>
        <dbReference type="ARBA" id="ARBA00004910"/>
    </source>
</evidence>
<dbReference type="EC" id="3.5.4.26" evidence="15"/>
<dbReference type="GO" id="GO:0050661">
    <property type="term" value="F:NADP binding"/>
    <property type="evidence" value="ECO:0007669"/>
    <property type="project" value="InterPro"/>
</dbReference>
<feature type="binding site" evidence="17">
    <location>
        <begin position="300"/>
        <end position="306"/>
    </location>
    <ligand>
        <name>NADP(+)</name>
        <dbReference type="ChEBI" id="CHEBI:58349"/>
    </ligand>
</feature>
<dbReference type="Gene3D" id="3.40.430.10">
    <property type="entry name" value="Dihydrofolate Reductase, subunit A"/>
    <property type="match status" value="1"/>
</dbReference>
<reference evidence="20 21" key="1">
    <citation type="journal article" date="2016" name="Nat. Commun.">
        <title>Thousands of microbial genomes shed light on interconnected biogeochemical processes in an aquifer system.</title>
        <authorList>
            <person name="Anantharaman K."/>
            <person name="Brown C.T."/>
            <person name="Hug L.A."/>
            <person name="Sharon I."/>
            <person name="Castelle C.J."/>
            <person name="Probst A.J."/>
            <person name="Thomas B.C."/>
            <person name="Singh A."/>
            <person name="Wilkins M.J."/>
            <person name="Karaoz U."/>
            <person name="Brodie E.L."/>
            <person name="Williams K.H."/>
            <person name="Hubbard S.S."/>
            <person name="Banfield J.F."/>
        </authorList>
    </citation>
    <scope>NUCLEOTIDE SEQUENCE [LARGE SCALE GENOMIC DNA]</scope>
</reference>
<dbReference type="SUPFAM" id="SSF53597">
    <property type="entry name" value="Dihydrofolate reductase-like"/>
    <property type="match status" value="1"/>
</dbReference>
<evidence type="ECO:0000256" key="18">
    <source>
        <dbReference type="PIRSR" id="PIRSR006769-3"/>
    </source>
</evidence>
<evidence type="ECO:0000256" key="16">
    <source>
        <dbReference type="PIRSR" id="PIRSR006769-1"/>
    </source>
</evidence>
<dbReference type="InterPro" id="IPR002734">
    <property type="entry name" value="RibDG_C"/>
</dbReference>
<evidence type="ECO:0000256" key="6">
    <source>
        <dbReference type="ARBA" id="ARBA00022619"/>
    </source>
</evidence>
<keyword evidence="12" id="KW-0511">Multifunctional enzyme</keyword>
<evidence type="ECO:0000256" key="11">
    <source>
        <dbReference type="ARBA" id="ARBA00023002"/>
    </source>
</evidence>
<keyword evidence="11 15" id="KW-0560">Oxidoreductase</keyword>
<keyword evidence="10 15" id="KW-0521">NADP</keyword>